<evidence type="ECO:0000313" key="1">
    <source>
        <dbReference type="EMBL" id="ALE02278.1"/>
    </source>
</evidence>
<dbReference type="PANTHER" id="PTHR34472">
    <property type="entry name" value="SULFUR CARRIER PROTEIN THIS"/>
    <property type="match status" value="1"/>
</dbReference>
<dbReference type="RefSeq" id="WP_020024250.1">
    <property type="nucleotide sequence ID" value="NZ_CP006911.1"/>
</dbReference>
<proteinExistence type="predicted"/>
<dbReference type="STRING" id="1125411.W908_06875"/>
<dbReference type="Proteomes" id="UP000068905">
    <property type="component" value="Chromosome"/>
</dbReference>
<dbReference type="InterPro" id="IPR003749">
    <property type="entry name" value="ThiS/MoaD-like"/>
</dbReference>
<sequence length="66" mass="7356">MKIFVNGEEISLPQNSNIDDLINQLGFRNKRIAVEINESIIPKSKHSSFFLEAKDRIEVIDAVGGG</sequence>
<dbReference type="NCBIfam" id="TIGR01683">
    <property type="entry name" value="thiS"/>
    <property type="match status" value="1"/>
</dbReference>
<dbReference type="InterPro" id="IPR016155">
    <property type="entry name" value="Mopterin_synth/thiamin_S_b"/>
</dbReference>
<name>A0A0M5KRZ4_9GAMM</name>
<dbReference type="KEGG" id="tsn:W908_06875"/>
<dbReference type="InterPro" id="IPR010035">
    <property type="entry name" value="Thi_S"/>
</dbReference>
<accession>A0A0M5KRZ4</accession>
<reference evidence="1 2" key="1">
    <citation type="journal article" date="2015" name="Genome Announc.">
        <title>Genome Sequence of 'Candidatus Thioglobus singularis' Strain PS1, a Mixotroph from the SUP05 Clade of Marine Gammaproteobacteria.</title>
        <authorList>
            <person name="Marshall K.T."/>
            <person name="Morris R.M."/>
        </authorList>
    </citation>
    <scope>NUCLEOTIDE SEQUENCE [LARGE SCALE GENOMIC DNA]</scope>
    <source>
        <strain evidence="1 2">PS1</strain>
    </source>
</reference>
<dbReference type="SUPFAM" id="SSF54285">
    <property type="entry name" value="MoaD/ThiS"/>
    <property type="match status" value="1"/>
</dbReference>
<evidence type="ECO:0000313" key="2">
    <source>
        <dbReference type="Proteomes" id="UP000068905"/>
    </source>
</evidence>
<organism evidence="1 2">
    <name type="scientific">Candidatus Pseudothioglobus singularis PS1</name>
    <dbReference type="NCBI Taxonomy" id="1125411"/>
    <lineage>
        <taxon>Bacteria</taxon>
        <taxon>Pseudomonadati</taxon>
        <taxon>Pseudomonadota</taxon>
        <taxon>Gammaproteobacteria</taxon>
        <taxon>Candidatus Pseudothioglobaceae</taxon>
        <taxon>Candidatus Pseudothioglobus</taxon>
    </lineage>
</organism>
<keyword evidence="2" id="KW-1185">Reference proteome</keyword>
<dbReference type="PANTHER" id="PTHR34472:SF1">
    <property type="entry name" value="SULFUR CARRIER PROTEIN THIS"/>
    <property type="match status" value="1"/>
</dbReference>
<dbReference type="EMBL" id="CP006911">
    <property type="protein sequence ID" value="ALE02278.1"/>
    <property type="molecule type" value="Genomic_DNA"/>
</dbReference>
<dbReference type="Gene3D" id="3.10.20.30">
    <property type="match status" value="1"/>
</dbReference>
<dbReference type="CDD" id="cd00565">
    <property type="entry name" value="Ubl_ThiS"/>
    <property type="match status" value="1"/>
</dbReference>
<protein>
    <submittedName>
        <fullName evidence="1">Sulfur carrier protein ThiS</fullName>
    </submittedName>
</protein>
<dbReference type="OrthoDB" id="9800283at2"/>
<dbReference type="AlphaFoldDB" id="A0A0M5KRZ4"/>
<dbReference type="Pfam" id="PF02597">
    <property type="entry name" value="ThiS"/>
    <property type="match status" value="1"/>
</dbReference>
<gene>
    <name evidence="1" type="ORF">W908_06875</name>
</gene>
<dbReference type="InterPro" id="IPR012675">
    <property type="entry name" value="Beta-grasp_dom_sf"/>
</dbReference>